<evidence type="ECO:0000256" key="1">
    <source>
        <dbReference type="SAM" id="Phobius"/>
    </source>
</evidence>
<keyword evidence="1" id="KW-0472">Membrane</keyword>
<organism evidence="2">
    <name type="scientific">Cacopsylla melanoneura</name>
    <dbReference type="NCBI Taxonomy" id="428564"/>
    <lineage>
        <taxon>Eukaryota</taxon>
        <taxon>Metazoa</taxon>
        <taxon>Ecdysozoa</taxon>
        <taxon>Arthropoda</taxon>
        <taxon>Hexapoda</taxon>
        <taxon>Insecta</taxon>
        <taxon>Pterygota</taxon>
        <taxon>Neoptera</taxon>
        <taxon>Paraneoptera</taxon>
        <taxon>Hemiptera</taxon>
        <taxon>Sternorrhyncha</taxon>
        <taxon>Psylloidea</taxon>
        <taxon>Psyllidae</taxon>
        <taxon>Psyllinae</taxon>
        <taxon>Cacopsylla</taxon>
    </lineage>
</organism>
<keyword evidence="2" id="KW-0067">ATP-binding</keyword>
<feature type="transmembrane region" description="Helical" evidence="1">
    <location>
        <begin position="12"/>
        <end position="31"/>
    </location>
</feature>
<feature type="transmembrane region" description="Helical" evidence="1">
    <location>
        <begin position="38"/>
        <end position="59"/>
    </location>
</feature>
<keyword evidence="2" id="KW-0547">Nucleotide-binding</keyword>
<protein>
    <submittedName>
        <fullName evidence="2">ATP-binding cassette sub-family G member 1</fullName>
    </submittedName>
</protein>
<proteinExistence type="predicted"/>
<dbReference type="EMBL" id="HBUF01205069">
    <property type="protein sequence ID" value="CAG6663388.1"/>
    <property type="molecule type" value="Transcribed_RNA"/>
</dbReference>
<reference evidence="2" key="1">
    <citation type="submission" date="2021-05" db="EMBL/GenBank/DDBJ databases">
        <authorList>
            <person name="Alioto T."/>
            <person name="Alioto T."/>
            <person name="Gomez Garrido J."/>
        </authorList>
    </citation>
    <scope>NUCLEOTIDE SEQUENCE</scope>
</reference>
<sequence>MSRDKVCSLLVTLKNICWFHLFVSYPCLLFPERCVHRFSILFAGFICLFNHMPLPLYYFSFTSYMRWALEGLVVTVYGYGRQPLECPPDHEYCHYRIPETMFKDVGMKDGNYWNDVGALSTYFFIVTIMSYVCLHKSLKN</sequence>
<dbReference type="AlphaFoldDB" id="A0A8D8WKB7"/>
<dbReference type="GO" id="GO:0005524">
    <property type="term" value="F:ATP binding"/>
    <property type="evidence" value="ECO:0007669"/>
    <property type="project" value="UniProtKB-KW"/>
</dbReference>
<accession>A0A8D8WKB7</accession>
<name>A0A8D8WKB7_9HEMI</name>
<keyword evidence="1" id="KW-0812">Transmembrane</keyword>
<evidence type="ECO:0000313" key="2">
    <source>
        <dbReference type="EMBL" id="CAG6663388.1"/>
    </source>
</evidence>
<feature type="transmembrane region" description="Helical" evidence="1">
    <location>
        <begin position="116"/>
        <end position="134"/>
    </location>
</feature>
<keyword evidence="1" id="KW-1133">Transmembrane helix</keyword>